<evidence type="ECO:0000313" key="4">
    <source>
        <dbReference type="Proteomes" id="UP000828390"/>
    </source>
</evidence>
<gene>
    <name evidence="3" type="ORF">DPMN_138421</name>
</gene>
<evidence type="ECO:0000256" key="2">
    <source>
        <dbReference type="SAM" id="MobiDB-lite"/>
    </source>
</evidence>
<protein>
    <submittedName>
        <fullName evidence="3">Uncharacterized protein</fullName>
    </submittedName>
</protein>
<dbReference type="PANTHER" id="PTHR21974:SF2">
    <property type="entry name" value="RE15880P"/>
    <property type="match status" value="1"/>
</dbReference>
<evidence type="ECO:0000313" key="3">
    <source>
        <dbReference type="EMBL" id="KAH3810039.1"/>
    </source>
</evidence>
<dbReference type="GO" id="GO:0005929">
    <property type="term" value="C:cilium"/>
    <property type="evidence" value="ECO:0007669"/>
    <property type="project" value="TreeGrafter"/>
</dbReference>
<organism evidence="3 4">
    <name type="scientific">Dreissena polymorpha</name>
    <name type="common">Zebra mussel</name>
    <name type="synonym">Mytilus polymorpha</name>
    <dbReference type="NCBI Taxonomy" id="45954"/>
    <lineage>
        <taxon>Eukaryota</taxon>
        <taxon>Metazoa</taxon>
        <taxon>Spiralia</taxon>
        <taxon>Lophotrochozoa</taxon>
        <taxon>Mollusca</taxon>
        <taxon>Bivalvia</taxon>
        <taxon>Autobranchia</taxon>
        <taxon>Heteroconchia</taxon>
        <taxon>Euheterodonta</taxon>
        <taxon>Imparidentia</taxon>
        <taxon>Neoheterodontei</taxon>
        <taxon>Myida</taxon>
        <taxon>Dreissenoidea</taxon>
        <taxon>Dreissenidae</taxon>
        <taxon>Dreissena</taxon>
    </lineage>
</organism>
<comment type="caution">
    <text evidence="3">The sequence shown here is derived from an EMBL/GenBank/DDBJ whole genome shotgun (WGS) entry which is preliminary data.</text>
</comment>
<keyword evidence="4" id="KW-1185">Reference proteome</keyword>
<keyword evidence="1" id="KW-0175">Coiled coil</keyword>
<reference evidence="3" key="1">
    <citation type="journal article" date="2019" name="bioRxiv">
        <title>The Genome of the Zebra Mussel, Dreissena polymorpha: A Resource for Invasive Species Research.</title>
        <authorList>
            <person name="McCartney M.A."/>
            <person name="Auch B."/>
            <person name="Kono T."/>
            <person name="Mallez S."/>
            <person name="Zhang Y."/>
            <person name="Obille A."/>
            <person name="Becker A."/>
            <person name="Abrahante J.E."/>
            <person name="Garbe J."/>
            <person name="Badalamenti J.P."/>
            <person name="Herman A."/>
            <person name="Mangelson H."/>
            <person name="Liachko I."/>
            <person name="Sullivan S."/>
            <person name="Sone E.D."/>
            <person name="Koren S."/>
            <person name="Silverstein K.A.T."/>
            <person name="Beckman K.B."/>
            <person name="Gohl D.M."/>
        </authorList>
    </citation>
    <scope>NUCLEOTIDE SEQUENCE</scope>
    <source>
        <strain evidence="3">Duluth1</strain>
        <tissue evidence="3">Whole animal</tissue>
    </source>
</reference>
<dbReference type="EMBL" id="JAIWYP010000006">
    <property type="protein sequence ID" value="KAH3810039.1"/>
    <property type="molecule type" value="Genomic_DNA"/>
</dbReference>
<dbReference type="AlphaFoldDB" id="A0A9D4G3T5"/>
<feature type="coiled-coil region" evidence="1">
    <location>
        <begin position="39"/>
        <end position="122"/>
    </location>
</feature>
<reference evidence="3" key="2">
    <citation type="submission" date="2020-11" db="EMBL/GenBank/DDBJ databases">
        <authorList>
            <person name="McCartney M.A."/>
            <person name="Auch B."/>
            <person name="Kono T."/>
            <person name="Mallez S."/>
            <person name="Becker A."/>
            <person name="Gohl D.M."/>
            <person name="Silverstein K.A.T."/>
            <person name="Koren S."/>
            <person name="Bechman K.B."/>
            <person name="Herman A."/>
            <person name="Abrahante J.E."/>
            <person name="Garbe J."/>
        </authorList>
    </citation>
    <scope>NUCLEOTIDE SEQUENCE</scope>
    <source>
        <strain evidence="3">Duluth1</strain>
        <tissue evidence="3">Whole animal</tissue>
    </source>
</reference>
<feature type="compositionally biased region" description="Pro residues" evidence="2">
    <location>
        <begin position="395"/>
        <end position="405"/>
    </location>
</feature>
<accession>A0A9D4G3T5</accession>
<feature type="region of interest" description="Disordered" evidence="2">
    <location>
        <begin position="441"/>
        <end position="465"/>
    </location>
</feature>
<evidence type="ECO:0000256" key="1">
    <source>
        <dbReference type="SAM" id="Coils"/>
    </source>
</evidence>
<proteinExistence type="predicted"/>
<name>A0A9D4G3T5_DREPO</name>
<feature type="region of interest" description="Disordered" evidence="2">
    <location>
        <begin position="376"/>
        <end position="419"/>
    </location>
</feature>
<sequence>MSGGVDAQQLNRYIEIEREVQVLESQNVIKNYEVKNKAAVDVEETIRSVEITLKQLEINTKKEKMDVDNLMRGSIKEMFKEKDYQARMTKEQEEYLEARNKEEVARQQLADLQKQHGELEGQAKAVKEPADKLKKLYEERDTLLSHIFGGAYGSDLENKLEALFDSLMDQKQRISVANYKWMSARVLLHHAVSQLAHSVQKWKELLSIPPQNCPLRYTIATEVRNYNIAAIANVRSCARYLGEKIDFPYCKENEMQTLCLATENVYIDMQDPQRHQHALQCYDVTWRRAAALLQWFDNVIANTIQRDMAKITEEGRKVETDLRAERIKLIREKIKETGGDVTGLNDAGLKGLAAGFYNIDQTKLSAEDMDMKGIGVTRPAPVDGGPHVPDAQNQGPPPAPAPTPLPLSELAPMPSENDLFGDISALKEQYAKNTEEYLKAQQMNKARMEQGLQAKLAERRHKKQA</sequence>
<dbReference type="Proteomes" id="UP000828390">
    <property type="component" value="Unassembled WGS sequence"/>
</dbReference>
<dbReference type="PANTHER" id="PTHR21974">
    <property type="entry name" value="RE15880P"/>
    <property type="match status" value="1"/>
</dbReference>